<evidence type="ECO:0000313" key="1">
    <source>
        <dbReference type="EMBL" id="ABW27267.1"/>
    </source>
</evidence>
<organism evidence="1 2">
    <name type="scientific">Acaryochloris marina (strain MBIC 11017)</name>
    <dbReference type="NCBI Taxonomy" id="329726"/>
    <lineage>
        <taxon>Bacteria</taxon>
        <taxon>Bacillati</taxon>
        <taxon>Cyanobacteriota</taxon>
        <taxon>Cyanophyceae</taxon>
        <taxon>Acaryochloridales</taxon>
        <taxon>Acaryochloridaceae</taxon>
        <taxon>Acaryochloris</taxon>
    </lineage>
</organism>
<keyword evidence="2" id="KW-1185">Reference proteome</keyword>
<dbReference type="EMBL" id="CP000828">
    <property type="protein sequence ID" value="ABW27267.1"/>
    <property type="molecule type" value="Genomic_DNA"/>
</dbReference>
<reference evidence="1 2" key="1">
    <citation type="journal article" date="2008" name="Proc. Natl. Acad. Sci. U.S.A.">
        <title>Niche adaptation and genome expansion in the chlorophyll d-producing cyanobacterium Acaryochloris marina.</title>
        <authorList>
            <person name="Swingley W.D."/>
            <person name="Chen M."/>
            <person name="Cheung P.C."/>
            <person name="Conrad A.L."/>
            <person name="Dejesa L.C."/>
            <person name="Hao J."/>
            <person name="Honchak B.M."/>
            <person name="Karbach L.E."/>
            <person name="Kurdoglu A."/>
            <person name="Lahiri S."/>
            <person name="Mastrian S.D."/>
            <person name="Miyashita H."/>
            <person name="Page L."/>
            <person name="Ramakrishna P."/>
            <person name="Satoh S."/>
            <person name="Sattley W.M."/>
            <person name="Shimada Y."/>
            <person name="Taylor H.L."/>
            <person name="Tomo T."/>
            <person name="Tsuchiya T."/>
            <person name="Wang Z.T."/>
            <person name="Raymond J."/>
            <person name="Mimuro M."/>
            <person name="Blankenship R.E."/>
            <person name="Touchman J.W."/>
        </authorList>
    </citation>
    <scope>NUCLEOTIDE SEQUENCE [LARGE SCALE GENOMIC DNA]</scope>
    <source>
        <strain evidence="2">MBIC 11017</strain>
    </source>
</reference>
<dbReference type="AlphaFoldDB" id="B0C108"/>
<sequence>MAPPPPQFWGESSVILSDSAVRTLASIRLPPVPLLKSTTHPQVCEIGP</sequence>
<proteinExistence type="predicted"/>
<dbReference type="Proteomes" id="UP000000268">
    <property type="component" value="Chromosome"/>
</dbReference>
<name>B0C108_ACAM1</name>
<gene>
    <name evidence="1" type="ordered locus">AM1_2254</name>
</gene>
<protein>
    <submittedName>
        <fullName evidence="1">Uncharacterized protein</fullName>
    </submittedName>
</protein>
<dbReference type="HOGENOM" id="CLU_3148190_0_0_3"/>
<dbReference type="KEGG" id="amr:AM1_2254"/>
<accession>B0C108</accession>
<evidence type="ECO:0000313" key="2">
    <source>
        <dbReference type="Proteomes" id="UP000000268"/>
    </source>
</evidence>